<evidence type="ECO:0000313" key="4">
    <source>
        <dbReference type="Proteomes" id="UP001302745"/>
    </source>
</evidence>
<evidence type="ECO:0000256" key="1">
    <source>
        <dbReference type="SAM" id="MobiDB-lite"/>
    </source>
</evidence>
<protein>
    <recommendedName>
        <fullName evidence="5">MARVEL domain-containing protein</fullName>
    </recommendedName>
</protein>
<keyword evidence="2" id="KW-1133">Transmembrane helix</keyword>
<feature type="transmembrane region" description="Helical" evidence="2">
    <location>
        <begin position="85"/>
        <end position="110"/>
    </location>
</feature>
<evidence type="ECO:0008006" key="5">
    <source>
        <dbReference type="Google" id="ProtNLM"/>
    </source>
</evidence>
<keyword evidence="2" id="KW-0472">Membrane</keyword>
<reference evidence="3" key="1">
    <citation type="journal article" date="2023" name="Mol. Phylogenet. Evol.">
        <title>Genome-scale phylogeny and comparative genomics of the fungal order Sordariales.</title>
        <authorList>
            <person name="Hensen N."/>
            <person name="Bonometti L."/>
            <person name="Westerberg I."/>
            <person name="Brannstrom I.O."/>
            <person name="Guillou S."/>
            <person name="Cros-Aarteil S."/>
            <person name="Calhoun S."/>
            <person name="Haridas S."/>
            <person name="Kuo A."/>
            <person name="Mondo S."/>
            <person name="Pangilinan J."/>
            <person name="Riley R."/>
            <person name="LaButti K."/>
            <person name="Andreopoulos B."/>
            <person name="Lipzen A."/>
            <person name="Chen C."/>
            <person name="Yan M."/>
            <person name="Daum C."/>
            <person name="Ng V."/>
            <person name="Clum A."/>
            <person name="Steindorff A."/>
            <person name="Ohm R.A."/>
            <person name="Martin F."/>
            <person name="Silar P."/>
            <person name="Natvig D.O."/>
            <person name="Lalanne C."/>
            <person name="Gautier V."/>
            <person name="Ament-Velasquez S.L."/>
            <person name="Kruys A."/>
            <person name="Hutchinson M.I."/>
            <person name="Powell A.J."/>
            <person name="Barry K."/>
            <person name="Miller A.N."/>
            <person name="Grigoriev I.V."/>
            <person name="Debuchy R."/>
            <person name="Gladieux P."/>
            <person name="Hiltunen Thoren M."/>
            <person name="Johannesson H."/>
        </authorList>
    </citation>
    <scope>NUCLEOTIDE SEQUENCE</scope>
    <source>
        <strain evidence="3">CBS 538.74</strain>
    </source>
</reference>
<evidence type="ECO:0000256" key="2">
    <source>
        <dbReference type="SAM" id="Phobius"/>
    </source>
</evidence>
<organism evidence="3 4">
    <name type="scientific">Chaetomidium leptoderma</name>
    <dbReference type="NCBI Taxonomy" id="669021"/>
    <lineage>
        <taxon>Eukaryota</taxon>
        <taxon>Fungi</taxon>
        <taxon>Dikarya</taxon>
        <taxon>Ascomycota</taxon>
        <taxon>Pezizomycotina</taxon>
        <taxon>Sordariomycetes</taxon>
        <taxon>Sordariomycetidae</taxon>
        <taxon>Sordariales</taxon>
        <taxon>Chaetomiaceae</taxon>
        <taxon>Chaetomidium</taxon>
    </lineage>
</organism>
<gene>
    <name evidence="3" type="ORF">C8A00DRAFT_44719</name>
</gene>
<feature type="transmembrane region" description="Helical" evidence="2">
    <location>
        <begin position="150"/>
        <end position="171"/>
    </location>
</feature>
<keyword evidence="4" id="KW-1185">Reference proteome</keyword>
<reference evidence="3" key="2">
    <citation type="submission" date="2023-05" db="EMBL/GenBank/DDBJ databases">
        <authorList>
            <consortium name="Lawrence Berkeley National Laboratory"/>
            <person name="Steindorff A."/>
            <person name="Hensen N."/>
            <person name="Bonometti L."/>
            <person name="Westerberg I."/>
            <person name="Brannstrom I.O."/>
            <person name="Guillou S."/>
            <person name="Cros-Aarteil S."/>
            <person name="Calhoun S."/>
            <person name="Haridas S."/>
            <person name="Kuo A."/>
            <person name="Mondo S."/>
            <person name="Pangilinan J."/>
            <person name="Riley R."/>
            <person name="Labutti K."/>
            <person name="Andreopoulos B."/>
            <person name="Lipzen A."/>
            <person name="Chen C."/>
            <person name="Yanf M."/>
            <person name="Daum C."/>
            <person name="Ng V."/>
            <person name="Clum A."/>
            <person name="Ohm R."/>
            <person name="Martin F."/>
            <person name="Silar P."/>
            <person name="Natvig D."/>
            <person name="Lalanne C."/>
            <person name="Gautier V."/>
            <person name="Ament-Velasquez S.L."/>
            <person name="Kruys A."/>
            <person name="Hutchinson M.I."/>
            <person name="Powell A.J."/>
            <person name="Barry K."/>
            <person name="Miller A.N."/>
            <person name="Grigoriev I.V."/>
            <person name="Debuchy R."/>
            <person name="Gladieux P."/>
            <person name="Thoren M.H."/>
            <person name="Johannesson H."/>
        </authorList>
    </citation>
    <scope>NUCLEOTIDE SEQUENCE</scope>
    <source>
        <strain evidence="3">CBS 538.74</strain>
    </source>
</reference>
<feature type="region of interest" description="Disordered" evidence="1">
    <location>
        <begin position="223"/>
        <end position="247"/>
    </location>
</feature>
<comment type="caution">
    <text evidence="3">The sequence shown here is derived from an EMBL/GenBank/DDBJ whole genome shotgun (WGS) entry which is preliminary data.</text>
</comment>
<feature type="transmembrane region" description="Helical" evidence="2">
    <location>
        <begin position="47"/>
        <end position="73"/>
    </location>
</feature>
<evidence type="ECO:0000313" key="3">
    <source>
        <dbReference type="EMBL" id="KAK4152168.1"/>
    </source>
</evidence>
<dbReference type="AlphaFoldDB" id="A0AAN6ZVU8"/>
<proteinExistence type="predicted"/>
<feature type="transmembrane region" description="Helical" evidence="2">
    <location>
        <begin position="20"/>
        <end position="41"/>
    </location>
</feature>
<keyword evidence="2" id="KW-0812">Transmembrane</keyword>
<dbReference type="EMBL" id="MU856984">
    <property type="protein sequence ID" value="KAK4152168.1"/>
    <property type="molecule type" value="Genomic_DNA"/>
</dbReference>
<sequence>MQTQPPKYVSPPGTWKTKLALRAASLVCVVVIAGLGGSLATTSRVHLGLMMAVLVPALIVTFVWDLAECFCILKRGGNRGIHPGAIVAIDLFAWMGWGLLDLFIAALGVASRPHYVIDDYNNYPLNGYDTPEVSDEDAQLERDVMGKGRALVAFTTLTAVLHFVIFVIACYETNKRNRIPRTVYVMQPVYGPPLGTPSAYQQLGSQPMPGQPMPQHYMYMQPPPNQMPGQPAPTLAAETKTGQERFA</sequence>
<name>A0AAN6ZVU8_9PEZI</name>
<accession>A0AAN6ZVU8</accession>
<dbReference type="Proteomes" id="UP001302745">
    <property type="component" value="Unassembled WGS sequence"/>
</dbReference>